<evidence type="ECO:0000256" key="1">
    <source>
        <dbReference type="SAM" id="Coils"/>
    </source>
</evidence>
<organism evidence="2 3">
    <name type="scientific">Euplotes crassus</name>
    <dbReference type="NCBI Taxonomy" id="5936"/>
    <lineage>
        <taxon>Eukaryota</taxon>
        <taxon>Sar</taxon>
        <taxon>Alveolata</taxon>
        <taxon>Ciliophora</taxon>
        <taxon>Intramacronucleata</taxon>
        <taxon>Spirotrichea</taxon>
        <taxon>Hypotrichia</taxon>
        <taxon>Euplotida</taxon>
        <taxon>Euplotidae</taxon>
        <taxon>Moneuplotes</taxon>
    </lineage>
</organism>
<dbReference type="Proteomes" id="UP001295684">
    <property type="component" value="Unassembled WGS sequence"/>
</dbReference>
<name>A0AAD1UQT2_EUPCR</name>
<accession>A0AAD1UQT2</accession>
<comment type="caution">
    <text evidence="2">The sequence shown here is derived from an EMBL/GenBank/DDBJ whole genome shotgun (WGS) entry which is preliminary data.</text>
</comment>
<evidence type="ECO:0000313" key="2">
    <source>
        <dbReference type="EMBL" id="CAI2369679.1"/>
    </source>
</evidence>
<keyword evidence="3" id="KW-1185">Reference proteome</keyword>
<evidence type="ECO:0000313" key="3">
    <source>
        <dbReference type="Proteomes" id="UP001295684"/>
    </source>
</evidence>
<protein>
    <submittedName>
        <fullName evidence="2">Uncharacterized protein</fullName>
    </submittedName>
</protein>
<feature type="coiled-coil region" evidence="1">
    <location>
        <begin position="89"/>
        <end position="187"/>
    </location>
</feature>
<feature type="coiled-coil region" evidence="1">
    <location>
        <begin position="32"/>
        <end position="59"/>
    </location>
</feature>
<gene>
    <name evidence="2" type="ORF">ECRASSUSDP1_LOCUS10982</name>
</gene>
<proteinExistence type="predicted"/>
<reference evidence="2" key="1">
    <citation type="submission" date="2023-07" db="EMBL/GenBank/DDBJ databases">
        <authorList>
            <consortium name="AG Swart"/>
            <person name="Singh M."/>
            <person name="Singh A."/>
            <person name="Seah K."/>
            <person name="Emmerich C."/>
        </authorList>
    </citation>
    <scope>NUCLEOTIDE SEQUENCE</scope>
    <source>
        <strain evidence="2">DP1</strain>
    </source>
</reference>
<dbReference type="EMBL" id="CAMPGE010010829">
    <property type="protein sequence ID" value="CAI2369679.1"/>
    <property type="molecule type" value="Genomic_DNA"/>
</dbReference>
<sequence>MVKAITQTKLQGWQIENKKVGGKFASAKFKPSEESEEKVRELENKLELLKISNIKKDQEIELLESTISTFLASIIDEKSIAESIPLQKIKFLEKVNSELQGTIDEKKQENAELGKVLLSLREKLTGHKLSEKKREDEFFDYVEKILNEYKDKNDTLKAQNEEYLQQKDQVQEEISRLIQYEEEQKNKDKKPSR</sequence>
<dbReference type="AlphaFoldDB" id="A0AAD1UQT2"/>
<keyword evidence="1" id="KW-0175">Coiled coil</keyword>